<comment type="caution">
    <text evidence="1">The sequence shown here is derived from an EMBL/GenBank/DDBJ whole genome shotgun (WGS) entry which is preliminary data.</text>
</comment>
<dbReference type="AlphaFoldDB" id="A0A5J4VWF0"/>
<reference evidence="1 2" key="1">
    <citation type="submission" date="2019-03" db="EMBL/GenBank/DDBJ databases">
        <title>Single cell metagenomics reveals metabolic interactions within the superorganism composed of flagellate Streblomastix strix and complex community of Bacteroidetes bacteria on its surface.</title>
        <authorList>
            <person name="Treitli S.C."/>
            <person name="Kolisko M."/>
            <person name="Husnik F."/>
            <person name="Keeling P."/>
            <person name="Hampl V."/>
        </authorList>
    </citation>
    <scope>NUCLEOTIDE SEQUENCE [LARGE SCALE GENOMIC DNA]</scope>
    <source>
        <strain evidence="1">ST1C</strain>
    </source>
</reference>
<dbReference type="EMBL" id="SNRW01004578">
    <property type="protein sequence ID" value="KAA6386951.1"/>
    <property type="molecule type" value="Genomic_DNA"/>
</dbReference>
<protein>
    <submittedName>
        <fullName evidence="1">Uncharacterized protein</fullName>
    </submittedName>
</protein>
<dbReference type="Proteomes" id="UP000324800">
    <property type="component" value="Unassembled WGS sequence"/>
</dbReference>
<evidence type="ECO:0000313" key="1">
    <source>
        <dbReference type="EMBL" id="KAA6386951.1"/>
    </source>
</evidence>
<organism evidence="1 2">
    <name type="scientific">Streblomastix strix</name>
    <dbReference type="NCBI Taxonomy" id="222440"/>
    <lineage>
        <taxon>Eukaryota</taxon>
        <taxon>Metamonada</taxon>
        <taxon>Preaxostyla</taxon>
        <taxon>Oxymonadida</taxon>
        <taxon>Streblomastigidae</taxon>
        <taxon>Streblomastix</taxon>
    </lineage>
</organism>
<gene>
    <name evidence="1" type="ORF">EZS28_017522</name>
</gene>
<accession>A0A5J4VWF0</accession>
<proteinExistence type="predicted"/>
<sequence>MTVPKEYNVIGGLPGLGPDILLDVLSQIRLISNAVQFLGVCKKTHKLMKHSRFMKIVEQLNYPISIINKDPDSIELIDIDGVQKKINKKDDEFCIISLDQVLDNGIWSIETMFQNTGEFAAIGIVRDSYDIPVYAYFSSKPHTDHIAAFCGGEYDYPVWYKGKGTEGNALFDDDQILTLEFDSFKGTLILFINNVQQPVYFSGIQEKVRFTVDMYSAGSSCAIRSLKQLIAPTSRHIQNEVAVQW</sequence>
<name>A0A5J4VWF0_9EUKA</name>
<evidence type="ECO:0000313" key="2">
    <source>
        <dbReference type="Proteomes" id="UP000324800"/>
    </source>
</evidence>